<accession>Q4L3L4</accession>
<gene>
    <name evidence="1" type="ordered locus">SH2454</name>
</gene>
<dbReference type="EMBL" id="AP006716">
    <property type="protein sequence ID" value="BAE05763.1"/>
    <property type="molecule type" value="Genomic_DNA"/>
</dbReference>
<dbReference type="Proteomes" id="UP000000543">
    <property type="component" value="Chromosome"/>
</dbReference>
<dbReference type="HOGENOM" id="CLU_3391524_0_0_9"/>
<organism evidence="1 2">
    <name type="scientific">Staphylococcus haemolyticus (strain JCSC1435)</name>
    <dbReference type="NCBI Taxonomy" id="279808"/>
    <lineage>
        <taxon>Bacteria</taxon>
        <taxon>Bacillati</taxon>
        <taxon>Bacillota</taxon>
        <taxon>Bacilli</taxon>
        <taxon>Bacillales</taxon>
        <taxon>Staphylococcaceae</taxon>
        <taxon>Staphylococcus</taxon>
    </lineage>
</organism>
<name>Q4L3L4_STAHJ</name>
<dbReference type="KEGG" id="sha:SH2454"/>
<evidence type="ECO:0000313" key="1">
    <source>
        <dbReference type="EMBL" id="BAE05763.1"/>
    </source>
</evidence>
<dbReference type="AlphaFoldDB" id="Q4L3L4"/>
<sequence>MRFHAYYETIYKLLTPRVARRNRCATLICFIH</sequence>
<proteinExistence type="predicted"/>
<protein>
    <submittedName>
        <fullName evidence="1">Uncharacterized protein</fullName>
    </submittedName>
</protein>
<reference evidence="1 2" key="1">
    <citation type="journal article" date="2005" name="J. Bacteriol.">
        <title>Whole-genome sequencing of Staphylococcus haemolyticus uncovers the extreme plasticity of its genome and the evolution of human-colonizing staphylococcal species.</title>
        <authorList>
            <person name="Takeuchi F."/>
            <person name="Watanabe S."/>
            <person name="Baba T."/>
            <person name="Yuzawa H."/>
            <person name="Ito T."/>
            <person name="Morimoto Y."/>
            <person name="Kuroda M."/>
            <person name="Cui L."/>
            <person name="Takahashi M."/>
            <person name="Ankai A."/>
            <person name="Baba S."/>
            <person name="Fukui S."/>
            <person name="Lee J.C."/>
            <person name="Hiramatsu K."/>
        </authorList>
    </citation>
    <scope>NUCLEOTIDE SEQUENCE [LARGE SCALE GENOMIC DNA]</scope>
    <source>
        <strain evidence="1 2">JCSC1435</strain>
    </source>
</reference>
<evidence type="ECO:0000313" key="2">
    <source>
        <dbReference type="Proteomes" id="UP000000543"/>
    </source>
</evidence>